<dbReference type="RefSeq" id="WP_052550919.1">
    <property type="nucleotide sequence ID" value="NZ_JMCC02000047.1"/>
</dbReference>
<dbReference type="Proteomes" id="UP000031599">
    <property type="component" value="Unassembled WGS sequence"/>
</dbReference>
<proteinExistence type="predicted"/>
<dbReference type="AlphaFoldDB" id="A0A0C1ZXH1"/>
<evidence type="ECO:0008006" key="3">
    <source>
        <dbReference type="Google" id="ProtNLM"/>
    </source>
</evidence>
<evidence type="ECO:0000313" key="1">
    <source>
        <dbReference type="EMBL" id="KIG15813.1"/>
    </source>
</evidence>
<gene>
    <name evidence="1" type="ORF">DB30_05231</name>
</gene>
<protein>
    <recommendedName>
        <fullName evidence="3">HEXXH motif domain protein</fullName>
    </recommendedName>
</protein>
<name>A0A0C1ZXH1_9BACT</name>
<reference evidence="1 2" key="1">
    <citation type="submission" date="2014-12" db="EMBL/GenBank/DDBJ databases">
        <title>Genome assembly of Enhygromyxa salina DSM 15201.</title>
        <authorList>
            <person name="Sharma G."/>
            <person name="Subramanian S."/>
        </authorList>
    </citation>
    <scope>NUCLEOTIDE SEQUENCE [LARGE SCALE GENOMIC DNA]</scope>
    <source>
        <strain evidence="1 2">DSM 15201</strain>
    </source>
</reference>
<comment type="caution">
    <text evidence="1">The sequence shown here is derived from an EMBL/GenBank/DDBJ whole genome shotgun (WGS) entry which is preliminary data.</text>
</comment>
<dbReference type="EMBL" id="JMCC02000047">
    <property type="protein sequence ID" value="KIG15813.1"/>
    <property type="molecule type" value="Genomic_DNA"/>
</dbReference>
<accession>A0A0C1ZXH1</accession>
<sequence>MQYIDTFFDEWRDAGQALLDETVRYNLRTRSAALADAAESLDAGEPLAFTTLVAAHTKAEIGVEQCVWPLLPPNLRPEQITVRSFCDGRVLLPSLGFLTDAPANAALELVNTDGRPAILGHPELAFEPFEPVAAGARPTIYPHAHPPLRRFLELHGEHFHEVDIAGATAENREALAEGWALLERAWPAQSAELDRDLRSVVISRHPKVNSMAAFAIHGAIFINTRGSESPLFFVEELVHQSGHVTFTKVIADWQAFLAIPYSTPVQMLTGNEADLRSFGDAFHGNYTLVRMVQSFARILDLHAEGRSGLGAEALHELRGRMALGLRRLETGISQIEHPQLYTADGLEIHRRLAAALAELETRHLDDLDDVDISDQPYVFEARRFFDRNPVPR</sequence>
<evidence type="ECO:0000313" key="2">
    <source>
        <dbReference type="Proteomes" id="UP000031599"/>
    </source>
</evidence>
<organism evidence="1 2">
    <name type="scientific">Enhygromyxa salina</name>
    <dbReference type="NCBI Taxonomy" id="215803"/>
    <lineage>
        <taxon>Bacteria</taxon>
        <taxon>Pseudomonadati</taxon>
        <taxon>Myxococcota</taxon>
        <taxon>Polyangia</taxon>
        <taxon>Nannocystales</taxon>
        <taxon>Nannocystaceae</taxon>
        <taxon>Enhygromyxa</taxon>
    </lineage>
</organism>